<dbReference type="PROSITE" id="PS50112">
    <property type="entry name" value="PAS"/>
    <property type="match status" value="1"/>
</dbReference>
<dbReference type="SMART" id="SM00091">
    <property type="entry name" value="PAS"/>
    <property type="match status" value="1"/>
</dbReference>
<sequence>DEFARTLDRMKIGESIYGEVAKTGQPMIVENISHDSRLTTPEFKKMQIRIQLIVPLISRERIAGAICVAMRRPRQFTPDDTKLLTAVAAQIGTAAESARLYEKQRLAAQKLAVSERNYRRLFEHASDAIWTHDLAGSITTANEATAELTGYSTEELTKMNAKDFLSGESLALAGQLRRKLFQKEPVEQPYEQHLIKKDGTKAILMVTTSLVTEAGKPRGFQHIARDVTKEKWMQDNLRHYVQQITRAQEEERNRIARDLHDETAQALYVLTRHVDNFIRGNGNLPVENIAFLKDLGEQIRKVLEGVRRFSQDLRPSMLDDLGLLATLRWLVGNLRERCAIEADLRV</sequence>
<dbReference type="GO" id="GO:0000155">
    <property type="term" value="F:phosphorelay sensor kinase activity"/>
    <property type="evidence" value="ECO:0007669"/>
    <property type="project" value="InterPro"/>
</dbReference>
<dbReference type="Pfam" id="PF00989">
    <property type="entry name" value="PAS"/>
    <property type="match status" value="1"/>
</dbReference>
<dbReference type="InterPro" id="IPR013767">
    <property type="entry name" value="PAS_fold"/>
</dbReference>
<dbReference type="GO" id="GO:0046983">
    <property type="term" value="F:protein dimerization activity"/>
    <property type="evidence" value="ECO:0007669"/>
    <property type="project" value="InterPro"/>
</dbReference>
<dbReference type="EMBL" id="BARV01008574">
    <property type="protein sequence ID" value="GAI05327.1"/>
    <property type="molecule type" value="Genomic_DNA"/>
</dbReference>
<dbReference type="Gene3D" id="3.30.450.20">
    <property type="entry name" value="PAS domain"/>
    <property type="match status" value="1"/>
</dbReference>
<feature type="non-terminal residue" evidence="5">
    <location>
        <position position="346"/>
    </location>
</feature>
<proteinExistence type="predicted"/>
<evidence type="ECO:0008006" key="6">
    <source>
        <dbReference type="Google" id="ProtNLM"/>
    </source>
</evidence>
<evidence type="ECO:0000259" key="3">
    <source>
        <dbReference type="PROSITE" id="PS50112"/>
    </source>
</evidence>
<feature type="non-terminal residue" evidence="5">
    <location>
        <position position="1"/>
    </location>
</feature>
<feature type="domain" description="PAC" evidence="4">
    <location>
        <begin position="188"/>
        <end position="239"/>
    </location>
</feature>
<accession>X1KE56</accession>
<reference evidence="5" key="1">
    <citation type="journal article" date="2014" name="Front. Microbiol.">
        <title>High frequency of phylogenetically diverse reductive dehalogenase-homologous genes in deep subseafloor sedimentary metagenomes.</title>
        <authorList>
            <person name="Kawai M."/>
            <person name="Futagami T."/>
            <person name="Toyoda A."/>
            <person name="Takaki Y."/>
            <person name="Nishi S."/>
            <person name="Hori S."/>
            <person name="Arai W."/>
            <person name="Tsubouchi T."/>
            <person name="Morono Y."/>
            <person name="Uchiyama I."/>
            <person name="Ito T."/>
            <person name="Fujiyama A."/>
            <person name="Inagaki F."/>
            <person name="Takami H."/>
        </authorList>
    </citation>
    <scope>NUCLEOTIDE SEQUENCE</scope>
    <source>
        <strain evidence="5">Expedition CK06-06</strain>
    </source>
</reference>
<dbReference type="PANTHER" id="PTHR24421">
    <property type="entry name" value="NITRATE/NITRITE SENSOR PROTEIN NARX-RELATED"/>
    <property type="match status" value="1"/>
</dbReference>
<dbReference type="AlphaFoldDB" id="X1KE56"/>
<name>X1KE56_9ZZZZ</name>
<dbReference type="InterPro" id="IPR050482">
    <property type="entry name" value="Sensor_HK_TwoCompSys"/>
</dbReference>
<dbReference type="SUPFAM" id="SSF55781">
    <property type="entry name" value="GAF domain-like"/>
    <property type="match status" value="1"/>
</dbReference>
<dbReference type="SUPFAM" id="SSF55785">
    <property type="entry name" value="PYP-like sensor domain (PAS domain)"/>
    <property type="match status" value="1"/>
</dbReference>
<protein>
    <recommendedName>
        <fullName evidence="6">PAS domain-containing protein</fullName>
    </recommendedName>
</protein>
<dbReference type="InterPro" id="IPR029016">
    <property type="entry name" value="GAF-like_dom_sf"/>
</dbReference>
<dbReference type="NCBIfam" id="TIGR00229">
    <property type="entry name" value="sensory_box"/>
    <property type="match status" value="1"/>
</dbReference>
<organism evidence="5">
    <name type="scientific">marine sediment metagenome</name>
    <dbReference type="NCBI Taxonomy" id="412755"/>
    <lineage>
        <taxon>unclassified sequences</taxon>
        <taxon>metagenomes</taxon>
        <taxon>ecological metagenomes</taxon>
    </lineage>
</organism>
<dbReference type="InterPro" id="IPR000014">
    <property type="entry name" value="PAS"/>
</dbReference>
<dbReference type="InterPro" id="IPR000700">
    <property type="entry name" value="PAS-assoc_C"/>
</dbReference>
<keyword evidence="1" id="KW-0808">Transferase</keyword>
<dbReference type="InterPro" id="IPR035965">
    <property type="entry name" value="PAS-like_dom_sf"/>
</dbReference>
<dbReference type="InterPro" id="IPR003018">
    <property type="entry name" value="GAF"/>
</dbReference>
<comment type="caution">
    <text evidence="5">The sequence shown here is derived from an EMBL/GenBank/DDBJ whole genome shotgun (WGS) entry which is preliminary data.</text>
</comment>
<keyword evidence="2" id="KW-0418">Kinase</keyword>
<evidence type="ECO:0000259" key="4">
    <source>
        <dbReference type="PROSITE" id="PS50113"/>
    </source>
</evidence>
<dbReference type="Pfam" id="PF07730">
    <property type="entry name" value="HisKA_3"/>
    <property type="match status" value="1"/>
</dbReference>
<dbReference type="GO" id="GO:0006355">
    <property type="term" value="P:regulation of DNA-templated transcription"/>
    <property type="evidence" value="ECO:0007669"/>
    <property type="project" value="InterPro"/>
</dbReference>
<dbReference type="PROSITE" id="PS50113">
    <property type="entry name" value="PAC"/>
    <property type="match status" value="1"/>
</dbReference>
<feature type="domain" description="PAS" evidence="3">
    <location>
        <begin position="114"/>
        <end position="184"/>
    </location>
</feature>
<dbReference type="GO" id="GO:0016020">
    <property type="term" value="C:membrane"/>
    <property type="evidence" value="ECO:0007669"/>
    <property type="project" value="InterPro"/>
</dbReference>
<evidence type="ECO:0000256" key="2">
    <source>
        <dbReference type="ARBA" id="ARBA00022777"/>
    </source>
</evidence>
<evidence type="ECO:0000313" key="5">
    <source>
        <dbReference type="EMBL" id="GAI05327.1"/>
    </source>
</evidence>
<dbReference type="Gene3D" id="1.20.5.1930">
    <property type="match status" value="1"/>
</dbReference>
<dbReference type="CDD" id="cd00130">
    <property type="entry name" value="PAS"/>
    <property type="match status" value="1"/>
</dbReference>
<evidence type="ECO:0000256" key="1">
    <source>
        <dbReference type="ARBA" id="ARBA00022679"/>
    </source>
</evidence>
<dbReference type="Gene3D" id="3.30.450.40">
    <property type="match status" value="1"/>
</dbReference>
<dbReference type="InterPro" id="IPR011712">
    <property type="entry name" value="Sig_transdc_His_kin_sub3_dim/P"/>
</dbReference>
<gene>
    <name evidence="5" type="ORF">S06H3_17192</name>
</gene>
<dbReference type="Pfam" id="PF13185">
    <property type="entry name" value="GAF_2"/>
    <property type="match status" value="1"/>
</dbReference>